<comment type="caution">
    <text evidence="1">The sequence shown here is derived from an EMBL/GenBank/DDBJ whole genome shotgun (WGS) entry which is preliminary data.</text>
</comment>
<proteinExistence type="predicted"/>
<sequence length="65" mass="7926">MSLHNKWEEKLFTHSQFMSEVCLESEELSKAIEYMEWAVHFQPDNEEMLKRIGDLYLRYSKLEQV</sequence>
<evidence type="ECO:0000313" key="2">
    <source>
        <dbReference type="Proteomes" id="UP000261905"/>
    </source>
</evidence>
<reference evidence="1 2" key="1">
    <citation type="submission" date="2018-08" db="EMBL/GenBank/DDBJ databases">
        <title>Paenibacillus sp. M4BSY-1, whole genome shotgun sequence.</title>
        <authorList>
            <person name="Tuo L."/>
        </authorList>
    </citation>
    <scope>NUCLEOTIDE SEQUENCE [LARGE SCALE GENOMIC DNA]</scope>
    <source>
        <strain evidence="1 2">M4BSY-1</strain>
    </source>
</reference>
<gene>
    <name evidence="1" type="ORF">DX130_05100</name>
</gene>
<dbReference type="EMBL" id="QUBQ01000001">
    <property type="protein sequence ID" value="REK76421.1"/>
    <property type="molecule type" value="Genomic_DNA"/>
</dbReference>
<accession>A0A371PJN9</accession>
<name>A0A371PJN9_9BACL</name>
<evidence type="ECO:0000313" key="1">
    <source>
        <dbReference type="EMBL" id="REK76421.1"/>
    </source>
</evidence>
<dbReference type="Proteomes" id="UP000261905">
    <property type="component" value="Unassembled WGS sequence"/>
</dbReference>
<dbReference type="AlphaFoldDB" id="A0A371PJN9"/>
<dbReference type="SUPFAM" id="SSF48452">
    <property type="entry name" value="TPR-like"/>
    <property type="match status" value="1"/>
</dbReference>
<organism evidence="1 2">
    <name type="scientific">Paenibacillus paeoniae</name>
    <dbReference type="NCBI Taxonomy" id="2292705"/>
    <lineage>
        <taxon>Bacteria</taxon>
        <taxon>Bacillati</taxon>
        <taxon>Bacillota</taxon>
        <taxon>Bacilli</taxon>
        <taxon>Bacillales</taxon>
        <taxon>Paenibacillaceae</taxon>
        <taxon>Paenibacillus</taxon>
    </lineage>
</organism>
<dbReference type="InterPro" id="IPR011990">
    <property type="entry name" value="TPR-like_helical_dom_sf"/>
</dbReference>
<protein>
    <submittedName>
        <fullName evidence="1">Uncharacterized protein</fullName>
    </submittedName>
</protein>
<keyword evidence="2" id="KW-1185">Reference proteome</keyword>